<dbReference type="EMBL" id="JADLQX010000013">
    <property type="protein sequence ID" value="MBF6299572.1"/>
    <property type="molecule type" value="Genomic_DNA"/>
</dbReference>
<keyword evidence="1" id="KW-0472">Membrane</keyword>
<proteinExistence type="predicted"/>
<organism evidence="2 3">
    <name type="scientific">Nocardia amamiensis</name>
    <dbReference type="NCBI Taxonomy" id="404578"/>
    <lineage>
        <taxon>Bacteria</taxon>
        <taxon>Bacillati</taxon>
        <taxon>Actinomycetota</taxon>
        <taxon>Actinomycetes</taxon>
        <taxon>Mycobacteriales</taxon>
        <taxon>Nocardiaceae</taxon>
        <taxon>Nocardia</taxon>
    </lineage>
</organism>
<gene>
    <name evidence="2" type="ORF">IU459_18785</name>
</gene>
<evidence type="ECO:0000256" key="1">
    <source>
        <dbReference type="SAM" id="Phobius"/>
    </source>
</evidence>
<feature type="transmembrane region" description="Helical" evidence="1">
    <location>
        <begin position="6"/>
        <end position="28"/>
    </location>
</feature>
<keyword evidence="1" id="KW-1133">Transmembrane helix</keyword>
<protein>
    <submittedName>
        <fullName evidence="2">Uncharacterized protein</fullName>
    </submittedName>
</protein>
<reference evidence="2 3" key="1">
    <citation type="submission" date="2020-10" db="EMBL/GenBank/DDBJ databases">
        <title>Identification of Nocardia species via Next-generation sequencing and recognition of intraspecies genetic diversity.</title>
        <authorList>
            <person name="Li P."/>
            <person name="Li P."/>
            <person name="Lu B."/>
        </authorList>
    </citation>
    <scope>NUCLEOTIDE SEQUENCE [LARGE SCALE GENOMIC DNA]</scope>
    <source>
        <strain evidence="2 3">BJ06-0157</strain>
    </source>
</reference>
<evidence type="ECO:0000313" key="3">
    <source>
        <dbReference type="Proteomes" id="UP000702209"/>
    </source>
</evidence>
<comment type="caution">
    <text evidence="2">The sequence shown here is derived from an EMBL/GenBank/DDBJ whole genome shotgun (WGS) entry which is preliminary data.</text>
</comment>
<evidence type="ECO:0000313" key="2">
    <source>
        <dbReference type="EMBL" id="MBF6299572.1"/>
    </source>
</evidence>
<dbReference type="Proteomes" id="UP000702209">
    <property type="component" value="Unassembled WGS sequence"/>
</dbReference>
<name>A0ABS0CSM4_9NOCA</name>
<keyword evidence="3" id="KW-1185">Reference proteome</keyword>
<dbReference type="RefSeq" id="WP_195130838.1">
    <property type="nucleotide sequence ID" value="NZ_JADLQX010000013.1"/>
</dbReference>
<sequence length="114" mass="12756">MSGWQLFAVTIGVVLLAALVIGIAMWLWPVRLPEGRSVADIEQRVRRERTDMDTAVWPMGFPHDAPEHAMSVGEAQMTMQRHRACHVGECPRKTAAWQALVSAGRIRPDAGRQR</sequence>
<keyword evidence="1" id="KW-0812">Transmembrane</keyword>
<accession>A0ABS0CSM4</accession>